<dbReference type="Gene3D" id="3.30.2090.10">
    <property type="entry name" value="Multidrug efflux transporter AcrB TolC docking domain, DN and DC subdomains"/>
    <property type="match status" value="2"/>
</dbReference>
<dbReference type="Gene3D" id="3.30.70.1320">
    <property type="entry name" value="Multidrug efflux transporter AcrB pore domain like"/>
    <property type="match status" value="1"/>
</dbReference>
<dbReference type="AlphaFoldDB" id="A0A7Y6B5N4"/>
<dbReference type="GO" id="GO:0042910">
    <property type="term" value="F:xenobiotic transmembrane transporter activity"/>
    <property type="evidence" value="ECO:0007669"/>
    <property type="project" value="TreeGrafter"/>
</dbReference>
<keyword evidence="1" id="KW-0472">Membrane</keyword>
<feature type="transmembrane region" description="Helical" evidence="1">
    <location>
        <begin position="366"/>
        <end position="386"/>
    </location>
</feature>
<feature type="transmembrane region" description="Helical" evidence="1">
    <location>
        <begin position="885"/>
        <end position="905"/>
    </location>
</feature>
<evidence type="ECO:0000313" key="2">
    <source>
        <dbReference type="EMBL" id="NUU47876.1"/>
    </source>
</evidence>
<feature type="transmembrane region" description="Helical" evidence="1">
    <location>
        <begin position="468"/>
        <end position="491"/>
    </location>
</feature>
<accession>A0A7Y6B5N4</accession>
<dbReference type="Gene3D" id="3.30.70.1430">
    <property type="entry name" value="Multidrug efflux transporter AcrB pore domain"/>
    <property type="match status" value="2"/>
</dbReference>
<dbReference type="PRINTS" id="PR00702">
    <property type="entry name" value="ACRIFLAVINRP"/>
</dbReference>
<keyword evidence="1" id="KW-1133">Transmembrane helix</keyword>
<reference evidence="2 3" key="1">
    <citation type="submission" date="2020-05" db="EMBL/GenBank/DDBJ databases">
        <title>Genome Sequencing of Type Strains.</title>
        <authorList>
            <person name="Lemaire J.F."/>
            <person name="Inderbitzin P."/>
            <person name="Gregorio O.A."/>
            <person name="Collins S.B."/>
            <person name="Wespe N."/>
            <person name="Knight-Connoni V."/>
        </authorList>
    </citation>
    <scope>NUCLEOTIDE SEQUENCE [LARGE SCALE GENOMIC DNA]</scope>
    <source>
        <strain evidence="2 3">DSM 100049</strain>
    </source>
</reference>
<feature type="transmembrane region" description="Helical" evidence="1">
    <location>
        <begin position="961"/>
        <end position="979"/>
    </location>
</feature>
<dbReference type="InterPro" id="IPR027463">
    <property type="entry name" value="AcrB_DN_DC_subdom"/>
</dbReference>
<evidence type="ECO:0000256" key="1">
    <source>
        <dbReference type="SAM" id="Phobius"/>
    </source>
</evidence>
<gene>
    <name evidence="2" type="ORF">HP438_12950</name>
</gene>
<name>A0A7Y6B5N4_9SPHN</name>
<dbReference type="PANTHER" id="PTHR32063">
    <property type="match status" value="1"/>
</dbReference>
<dbReference type="SUPFAM" id="SSF82866">
    <property type="entry name" value="Multidrug efflux transporter AcrB transmembrane domain"/>
    <property type="match status" value="2"/>
</dbReference>
<dbReference type="GO" id="GO:0005886">
    <property type="term" value="C:plasma membrane"/>
    <property type="evidence" value="ECO:0007669"/>
    <property type="project" value="TreeGrafter"/>
</dbReference>
<comment type="caution">
    <text evidence="2">The sequence shown here is derived from an EMBL/GenBank/DDBJ whole genome shotgun (WGS) entry which is preliminary data.</text>
</comment>
<dbReference type="PANTHER" id="PTHR32063:SF18">
    <property type="entry name" value="CATION EFFLUX SYSTEM PROTEIN"/>
    <property type="match status" value="1"/>
</dbReference>
<feature type="transmembrane region" description="Helical" evidence="1">
    <location>
        <begin position="985"/>
        <end position="1010"/>
    </location>
</feature>
<dbReference type="Gene3D" id="3.30.70.1440">
    <property type="entry name" value="Multidrug efflux transporter AcrB pore domain"/>
    <property type="match status" value="1"/>
</dbReference>
<dbReference type="SUPFAM" id="SSF82693">
    <property type="entry name" value="Multidrug efflux transporter AcrB pore domain, PN1, PN2, PC1 and PC2 subdomains"/>
    <property type="match status" value="2"/>
</dbReference>
<keyword evidence="1" id="KW-0812">Transmembrane</keyword>
<dbReference type="SUPFAM" id="SSF82714">
    <property type="entry name" value="Multidrug efflux transporter AcrB TolC docking domain, DN and DC subdomains"/>
    <property type="match status" value="2"/>
</dbReference>
<dbReference type="RefSeq" id="WP_175312472.1">
    <property type="nucleotide sequence ID" value="NZ_CBCRYR010000002.1"/>
</dbReference>
<dbReference type="Pfam" id="PF00873">
    <property type="entry name" value="ACR_tran"/>
    <property type="match status" value="1"/>
</dbReference>
<feature type="transmembrane region" description="Helical" evidence="1">
    <location>
        <begin position="392"/>
        <end position="415"/>
    </location>
</feature>
<proteinExistence type="predicted"/>
<protein>
    <submittedName>
        <fullName evidence="2">Efflux RND transporter permease subunit</fullName>
    </submittedName>
</protein>
<evidence type="ECO:0000313" key="3">
    <source>
        <dbReference type="Proteomes" id="UP000536441"/>
    </source>
</evidence>
<organism evidence="2 3">
    <name type="scientific">Sphingomonas zeae</name>
    <dbReference type="NCBI Taxonomy" id="1646122"/>
    <lineage>
        <taxon>Bacteria</taxon>
        <taxon>Pseudomonadati</taxon>
        <taxon>Pseudomonadota</taxon>
        <taxon>Alphaproteobacteria</taxon>
        <taxon>Sphingomonadales</taxon>
        <taxon>Sphingomonadaceae</taxon>
        <taxon>Sphingomonas</taxon>
    </lineage>
</organism>
<keyword evidence="3" id="KW-1185">Reference proteome</keyword>
<dbReference type="Proteomes" id="UP000536441">
    <property type="component" value="Unassembled WGS sequence"/>
</dbReference>
<feature type="transmembrane region" description="Helical" evidence="1">
    <location>
        <begin position="340"/>
        <end position="359"/>
    </location>
</feature>
<feature type="transmembrane region" description="Helical" evidence="1">
    <location>
        <begin position="522"/>
        <end position="547"/>
    </location>
</feature>
<dbReference type="EMBL" id="JABMCH010000066">
    <property type="protein sequence ID" value="NUU47876.1"/>
    <property type="molecule type" value="Genomic_DNA"/>
</dbReference>
<dbReference type="InterPro" id="IPR001036">
    <property type="entry name" value="Acrflvin-R"/>
</dbReference>
<feature type="transmembrane region" description="Helical" evidence="1">
    <location>
        <begin position="861"/>
        <end position="878"/>
    </location>
</feature>
<sequence length="1024" mass="108874">MPLNRSSLTGAALARPRFVLVAAILTCLVGLAALMNFPATEEPSVTLRTATVEAYLPGESAERLEKILARPIEEAIRGQSEVKTVDTQVRPGAVLIYVSLHDNVDREATAATWQKLRSRLADVQPQLPAGTVGPRLNDDFGRVAVRTIAITGDGYDAAKLELWAKHVRNQLQSVSGVAAISLHGVRREMAYVDLNPEAVRAAGTSVAAVAKALQERDQLSATGQLIQGGTSIAVQTGDRPGRVSDLAAFPVPVGNGAVVPLGALGTIRQGPQDPPQGGAFFNGKPAVVLGVSMQNGQSVLAFADALNARQDEIRPTLPAGLHADNITDQATVVEKELKKVGQVFVETVVIVLGVVMLFLGWRSGLVTGTIVPMTVLGTALVMNWMGIELHQISIAAIIIALGIFVDNGIVVVEDYQRRISEGEDAPSAARAAGETMLMPLLVSSLAIIVAFVPLVAGETETGEYMRSLGIVLAITLLLSLLLALTITPLLAMRYIRVDAHHDEDAGFLGKVKRFYGGLVGKILARPLAITGGMVGLLATALVLIQFVPQELLAPSQRKQVQMPIELAPGASAEQTMATAKRISTLLNDRTLFPEVTSHITYVADGGPRFILGLNPPAPTLNRAYAVINLTKDADLGETIARLDRTLKPRFPEARFDTKRFFLGAAETGVAVFRFIGPDRAVLLDAARKLETRLEEMNGMARVRSNMEQPLMRLTVSIDQAKVAAAGLSNAAIYGAVNAIQDGTPATIIRDGDTDIPVVVRGDQGDRATIERLASLPVGPPETGVSLGSVATIRIADQPSLLARRNLLPMVEVTARHHTLTSQAVVDKVRPLLDELRLPPGHVLKLGGEIEESEKANAGLNTYAPFALVGMLLLFLWQFGSLRKALIVIASMPFVVIGATLGLTVTGQPLSFSATIGILALMGIIVNNAVLLLGRIAEDREAGMELFPAIAHAAEMRLRPIVMTKLVCISGLAPLFLFGGDLWRPMAAAMMGGLALGTLITLVLIPALYALAFRRKQDDVAIAAA</sequence>
<feature type="transmembrane region" description="Helical" evidence="1">
    <location>
        <begin position="436"/>
        <end position="456"/>
    </location>
</feature>
<dbReference type="Gene3D" id="1.20.1640.10">
    <property type="entry name" value="Multidrug efflux transporter AcrB transmembrane domain"/>
    <property type="match status" value="2"/>
</dbReference>
<feature type="transmembrane region" description="Helical" evidence="1">
    <location>
        <begin position="911"/>
        <end position="933"/>
    </location>
</feature>